<comment type="caution">
    <text evidence="1">The sequence shown here is derived from an EMBL/GenBank/DDBJ whole genome shotgun (WGS) entry which is preliminary data.</text>
</comment>
<accession>A0A8H6U4L0</accession>
<sequence length="218" mass="24429">MNSIDLQESLVKKLKEDRCLVQRQPNATLDPVSRLPVEISSGIFMQSLAPFPEPGACHTPMLLLNICHAWSAIALSTPDLWEFIQISFPCAKGFSNVLPLWLQRAHNRPLSIYLCGDLENLDQHILSILWGCRRQLRHVKISDDIDEGDDEGFVDLFGGTSLGPLPWLETLTLHGGVYGRPFLSHQILELLRLAPNLVECLFDNIQSLVNAEFASADF</sequence>
<dbReference type="EMBL" id="JACAZI010000034">
    <property type="protein sequence ID" value="KAF7328826.1"/>
    <property type="molecule type" value="Genomic_DNA"/>
</dbReference>
<keyword evidence="2" id="KW-1185">Reference proteome</keyword>
<dbReference type="AlphaFoldDB" id="A0A8H6U4L0"/>
<dbReference type="OrthoDB" id="2939176at2759"/>
<name>A0A8H6U4L0_9AGAR</name>
<reference evidence="1" key="1">
    <citation type="submission" date="2020-05" db="EMBL/GenBank/DDBJ databases">
        <title>Mycena genomes resolve the evolution of fungal bioluminescence.</title>
        <authorList>
            <person name="Tsai I.J."/>
        </authorList>
    </citation>
    <scope>NUCLEOTIDE SEQUENCE</scope>
    <source>
        <strain evidence="1">CCC161011</strain>
    </source>
</reference>
<evidence type="ECO:0000313" key="2">
    <source>
        <dbReference type="Proteomes" id="UP000620124"/>
    </source>
</evidence>
<protein>
    <recommendedName>
        <fullName evidence="3">F-box domain-containing protein</fullName>
    </recommendedName>
</protein>
<gene>
    <name evidence="1" type="ORF">MVEN_02511500</name>
</gene>
<evidence type="ECO:0000313" key="1">
    <source>
        <dbReference type="EMBL" id="KAF7328826.1"/>
    </source>
</evidence>
<organism evidence="1 2">
    <name type="scientific">Mycena venus</name>
    <dbReference type="NCBI Taxonomy" id="2733690"/>
    <lineage>
        <taxon>Eukaryota</taxon>
        <taxon>Fungi</taxon>
        <taxon>Dikarya</taxon>
        <taxon>Basidiomycota</taxon>
        <taxon>Agaricomycotina</taxon>
        <taxon>Agaricomycetes</taxon>
        <taxon>Agaricomycetidae</taxon>
        <taxon>Agaricales</taxon>
        <taxon>Marasmiineae</taxon>
        <taxon>Mycenaceae</taxon>
        <taxon>Mycena</taxon>
    </lineage>
</organism>
<proteinExistence type="predicted"/>
<dbReference type="Proteomes" id="UP000620124">
    <property type="component" value="Unassembled WGS sequence"/>
</dbReference>
<evidence type="ECO:0008006" key="3">
    <source>
        <dbReference type="Google" id="ProtNLM"/>
    </source>
</evidence>